<dbReference type="SUPFAM" id="SSF56935">
    <property type="entry name" value="Porins"/>
    <property type="match status" value="1"/>
</dbReference>
<organism evidence="2 3">
    <name type="scientific">Vibrio panuliri</name>
    <dbReference type="NCBI Taxonomy" id="1381081"/>
    <lineage>
        <taxon>Bacteria</taxon>
        <taxon>Pseudomonadati</taxon>
        <taxon>Pseudomonadota</taxon>
        <taxon>Gammaproteobacteria</taxon>
        <taxon>Vibrionales</taxon>
        <taxon>Vibrionaceae</taxon>
        <taxon>Vibrio</taxon>
    </lineage>
</organism>
<keyword evidence="3" id="KW-1185">Reference proteome</keyword>
<keyword evidence="1" id="KW-0732">Signal</keyword>
<feature type="chain" id="PRO_5046247060" description="Outer membrane protein beta-barrel domain-containing protein" evidence="1">
    <location>
        <begin position="20"/>
        <end position="189"/>
    </location>
</feature>
<comment type="caution">
    <text evidence="2">The sequence shown here is derived from an EMBL/GenBank/DDBJ whole genome shotgun (WGS) entry which is preliminary data.</text>
</comment>
<evidence type="ECO:0000256" key="1">
    <source>
        <dbReference type="SAM" id="SignalP"/>
    </source>
</evidence>
<proteinExistence type="predicted"/>
<dbReference type="EMBL" id="MJMH01000030">
    <property type="protein sequence ID" value="OLQ96219.1"/>
    <property type="molecule type" value="Genomic_DNA"/>
</dbReference>
<evidence type="ECO:0000313" key="3">
    <source>
        <dbReference type="Proteomes" id="UP000186039"/>
    </source>
</evidence>
<evidence type="ECO:0000313" key="2">
    <source>
        <dbReference type="EMBL" id="OLQ96219.1"/>
    </source>
</evidence>
<dbReference type="RefSeq" id="WP_075713282.1">
    <property type="nucleotide sequence ID" value="NZ_AP019655.1"/>
</dbReference>
<name>A0ABX3FSN9_9VIBR</name>
<dbReference type="Proteomes" id="UP000186039">
    <property type="component" value="Unassembled WGS sequence"/>
</dbReference>
<gene>
    <name evidence="2" type="ORF">BIY20_19770</name>
</gene>
<reference evidence="2 3" key="1">
    <citation type="submission" date="2016-09" db="EMBL/GenBank/DDBJ databases">
        <title>Genomic Taxonomy of the Vibrionaceae.</title>
        <authorList>
            <person name="Gonzalez-Castillo A."/>
            <person name="Gomez-Gil B."/>
            <person name="Enciso-Ibarra K."/>
        </authorList>
    </citation>
    <scope>NUCLEOTIDE SEQUENCE [LARGE SCALE GENOMIC DNA]</scope>
    <source>
        <strain evidence="2 3">CAIM 1902</strain>
    </source>
</reference>
<evidence type="ECO:0008006" key="4">
    <source>
        <dbReference type="Google" id="ProtNLM"/>
    </source>
</evidence>
<feature type="signal peptide" evidence="1">
    <location>
        <begin position="1"/>
        <end position="19"/>
    </location>
</feature>
<protein>
    <recommendedName>
        <fullName evidence="4">Outer membrane protein beta-barrel domain-containing protein</fullName>
    </recommendedName>
</protein>
<accession>A0ABX3FSN9</accession>
<sequence length="189" mass="19471">MKKFALAAAITLAATSSFAADTNTNTNTKEWYEGLGLTLGYAAVDVDGFDSPDTESNFTLGANYTFENGLLVGFDYAPGLFEDSASAFAPGASASISLEADALTTYVGYQAVNGVRGGLGLTFVTVEANASLTNAFGSASASDETDGTLITPFVGYKFANNMTVDGKIAFGDVDGTDMVITSIAVGYVF</sequence>